<dbReference type="AlphaFoldDB" id="A0AAW5VM60"/>
<dbReference type="Proteomes" id="UP001208540">
    <property type="component" value="Unassembled WGS sequence"/>
</dbReference>
<proteinExistence type="predicted"/>
<reference evidence="2 4" key="1">
    <citation type="submission" date="2022-06" db="EMBL/GenBank/DDBJ databases">
        <title>Leptospira isolates from biofilms formed at urban environments.</title>
        <authorList>
            <person name="Ribeiro P.S."/>
            <person name="Sousa T."/>
            <person name="Carvalho N."/>
            <person name="Aburjaile F."/>
            <person name="Neves F."/>
            <person name="Oliveira D."/>
            <person name="Blanco L."/>
            <person name="Lima J."/>
            <person name="Costa F."/>
            <person name="Brenig B."/>
            <person name="Soares S."/>
            <person name="Ramos R."/>
            <person name="Goes-Neto A."/>
            <person name="Matiuzzi M."/>
            <person name="Azevedo V."/>
            <person name="Ristow P."/>
        </authorList>
    </citation>
    <scope>NUCLEOTIDE SEQUENCE</scope>
    <source>
        <strain evidence="1 4">VSF19</strain>
        <strain evidence="2">VSF20</strain>
    </source>
</reference>
<evidence type="ECO:0000313" key="1">
    <source>
        <dbReference type="EMBL" id="MCW7525655.1"/>
    </source>
</evidence>
<dbReference type="EMBL" id="JAMQPL010000002">
    <property type="protein sequence ID" value="MCW7530230.1"/>
    <property type="molecule type" value="Genomic_DNA"/>
</dbReference>
<sequence>MAEPAPPAKPPLFLLNEKDTVFIEKCSCSVRKLPVESGAGALGNAFLSNLTPESDREYELSCKGRVTNKTGYKLQNVTFQWEYLSQTKFPISKGPAREYKNNYILPKSSASITIVIGSDTGIRNYFTKEVKYYECKILSAVEVETGEKLIFK</sequence>
<gene>
    <name evidence="1" type="ORF">ND861_04795</name>
    <name evidence="2" type="ORF">ND862_08425</name>
</gene>
<name>A0AAW5VM60_9LEPT</name>
<comment type="caution">
    <text evidence="2">The sequence shown here is derived from an EMBL/GenBank/DDBJ whole genome shotgun (WGS) entry which is preliminary data.</text>
</comment>
<organism evidence="2 3">
    <name type="scientific">Leptospira soteropolitanensis</name>
    <dbReference type="NCBI Taxonomy" id="2950025"/>
    <lineage>
        <taxon>Bacteria</taxon>
        <taxon>Pseudomonadati</taxon>
        <taxon>Spirochaetota</taxon>
        <taxon>Spirochaetia</taxon>
        <taxon>Leptospirales</taxon>
        <taxon>Leptospiraceae</taxon>
        <taxon>Leptospira</taxon>
    </lineage>
</organism>
<dbReference type="RefSeq" id="WP_265350981.1">
    <property type="nucleotide sequence ID" value="NZ_JAMQPL010000002.1"/>
</dbReference>
<evidence type="ECO:0000313" key="4">
    <source>
        <dbReference type="Proteomes" id="UP001208912"/>
    </source>
</evidence>
<accession>A0AAW5VM60</accession>
<evidence type="ECO:0000313" key="2">
    <source>
        <dbReference type="EMBL" id="MCW7530230.1"/>
    </source>
</evidence>
<keyword evidence="4" id="KW-1185">Reference proteome</keyword>
<dbReference type="Proteomes" id="UP001208912">
    <property type="component" value="Unassembled WGS sequence"/>
</dbReference>
<evidence type="ECO:0000313" key="3">
    <source>
        <dbReference type="Proteomes" id="UP001208540"/>
    </source>
</evidence>
<dbReference type="EMBL" id="JAMQPM010000002">
    <property type="protein sequence ID" value="MCW7525655.1"/>
    <property type="molecule type" value="Genomic_DNA"/>
</dbReference>
<protein>
    <submittedName>
        <fullName evidence="2">Uncharacterized protein</fullName>
    </submittedName>
</protein>